<protein>
    <submittedName>
        <fullName evidence="1">Uncharacterized protein</fullName>
    </submittedName>
</protein>
<reference evidence="1 2" key="1">
    <citation type="journal article" date="2018" name="Front. Plant Sci.">
        <title>Red Clover (Trifolium pratense) and Zigzag Clover (T. medium) - A Picture of Genomic Similarities and Differences.</title>
        <authorList>
            <person name="Dluhosova J."/>
            <person name="Istvanek J."/>
            <person name="Nedelnik J."/>
            <person name="Repkova J."/>
        </authorList>
    </citation>
    <scope>NUCLEOTIDE SEQUENCE [LARGE SCALE GENOMIC DNA]</scope>
    <source>
        <strain evidence="2">cv. 10/8</strain>
        <tissue evidence="1">Leaf</tissue>
    </source>
</reference>
<proteinExistence type="predicted"/>
<dbReference type="EMBL" id="LXQA010342163">
    <property type="protein sequence ID" value="MCI45291.1"/>
    <property type="molecule type" value="Genomic_DNA"/>
</dbReference>
<comment type="caution">
    <text evidence="1">The sequence shown here is derived from an EMBL/GenBank/DDBJ whole genome shotgun (WGS) entry which is preliminary data.</text>
</comment>
<dbReference type="AlphaFoldDB" id="A0A392S8T0"/>
<keyword evidence="2" id="KW-1185">Reference proteome</keyword>
<evidence type="ECO:0000313" key="2">
    <source>
        <dbReference type="Proteomes" id="UP000265520"/>
    </source>
</evidence>
<evidence type="ECO:0000313" key="1">
    <source>
        <dbReference type="EMBL" id="MCI45291.1"/>
    </source>
</evidence>
<organism evidence="1 2">
    <name type="scientific">Trifolium medium</name>
    <dbReference type="NCBI Taxonomy" id="97028"/>
    <lineage>
        <taxon>Eukaryota</taxon>
        <taxon>Viridiplantae</taxon>
        <taxon>Streptophyta</taxon>
        <taxon>Embryophyta</taxon>
        <taxon>Tracheophyta</taxon>
        <taxon>Spermatophyta</taxon>
        <taxon>Magnoliopsida</taxon>
        <taxon>eudicotyledons</taxon>
        <taxon>Gunneridae</taxon>
        <taxon>Pentapetalae</taxon>
        <taxon>rosids</taxon>
        <taxon>fabids</taxon>
        <taxon>Fabales</taxon>
        <taxon>Fabaceae</taxon>
        <taxon>Papilionoideae</taxon>
        <taxon>50 kb inversion clade</taxon>
        <taxon>NPAAA clade</taxon>
        <taxon>Hologalegina</taxon>
        <taxon>IRL clade</taxon>
        <taxon>Trifolieae</taxon>
        <taxon>Trifolium</taxon>
    </lineage>
</organism>
<sequence>MEASLRLVEYDEEYSERLEIVNCTKIMDVRRMRTTRNSQKRCHGMEGVGRGSSYKWCKDEWTPK</sequence>
<dbReference type="Proteomes" id="UP000265520">
    <property type="component" value="Unassembled WGS sequence"/>
</dbReference>
<name>A0A392S8T0_9FABA</name>
<accession>A0A392S8T0</accession>